<feature type="transmembrane region" description="Helical" evidence="1">
    <location>
        <begin position="274"/>
        <end position="302"/>
    </location>
</feature>
<feature type="transmembrane region" description="Helical" evidence="1">
    <location>
        <begin position="153"/>
        <end position="173"/>
    </location>
</feature>
<keyword evidence="1" id="KW-0812">Transmembrane</keyword>
<gene>
    <name evidence="2" type="ORF">HLB23_15130</name>
</gene>
<feature type="transmembrane region" description="Helical" evidence="1">
    <location>
        <begin position="18"/>
        <end position="37"/>
    </location>
</feature>
<keyword evidence="3" id="KW-1185">Reference proteome</keyword>
<proteinExistence type="predicted"/>
<feature type="transmembrane region" description="Helical" evidence="1">
    <location>
        <begin position="185"/>
        <end position="204"/>
    </location>
</feature>
<dbReference type="AlphaFoldDB" id="A0A849BY28"/>
<dbReference type="InterPro" id="IPR033459">
    <property type="entry name" value="AveC-like"/>
</dbReference>
<reference evidence="2 3" key="1">
    <citation type="submission" date="2020-05" db="EMBL/GenBank/DDBJ databases">
        <title>MicrobeNet Type strains.</title>
        <authorList>
            <person name="Nicholson A.C."/>
        </authorList>
    </citation>
    <scope>NUCLEOTIDE SEQUENCE [LARGE SCALE GENOMIC DNA]</scope>
    <source>
        <strain evidence="2 3">JCM 3224</strain>
    </source>
</reference>
<evidence type="ECO:0000313" key="2">
    <source>
        <dbReference type="EMBL" id="NNH71184.1"/>
    </source>
</evidence>
<protein>
    <submittedName>
        <fullName evidence="2">Spirocyclase AveC family protein</fullName>
    </submittedName>
</protein>
<comment type="caution">
    <text evidence="2">The sequence shown here is derived from an EMBL/GenBank/DDBJ whole genome shotgun (WGS) entry which is preliminary data.</text>
</comment>
<keyword evidence="1" id="KW-0472">Membrane</keyword>
<dbReference type="RefSeq" id="WP_067524387.1">
    <property type="nucleotide sequence ID" value="NZ_JABELX010000005.1"/>
</dbReference>
<feature type="transmembrane region" description="Helical" evidence="1">
    <location>
        <begin position="236"/>
        <end position="253"/>
    </location>
</feature>
<evidence type="ECO:0000313" key="3">
    <source>
        <dbReference type="Proteomes" id="UP000586827"/>
    </source>
</evidence>
<accession>A0A849BY28</accession>
<name>A0A849BY28_9NOCA</name>
<organism evidence="2 3">
    <name type="scientific">Nocardia uniformis</name>
    <dbReference type="NCBI Taxonomy" id="53432"/>
    <lineage>
        <taxon>Bacteria</taxon>
        <taxon>Bacillati</taxon>
        <taxon>Actinomycetota</taxon>
        <taxon>Actinomycetes</taxon>
        <taxon>Mycobacteriales</taxon>
        <taxon>Nocardiaceae</taxon>
        <taxon>Nocardia</taxon>
    </lineage>
</organism>
<dbReference type="EMBL" id="JABELX010000005">
    <property type="protein sequence ID" value="NNH71184.1"/>
    <property type="molecule type" value="Genomic_DNA"/>
</dbReference>
<evidence type="ECO:0000256" key="1">
    <source>
        <dbReference type="SAM" id="Phobius"/>
    </source>
</evidence>
<keyword evidence="1" id="KW-1133">Transmembrane helix</keyword>
<dbReference type="Proteomes" id="UP000586827">
    <property type="component" value="Unassembled WGS sequence"/>
</dbReference>
<dbReference type="Pfam" id="PF17198">
    <property type="entry name" value="AveC_like"/>
    <property type="match status" value="1"/>
</dbReference>
<sequence length="347" mass="38533">MTATISDTTNRTVIQRPVLWWATIGTAAVVVQLYVYARWVTSGHFRSTPTGSDPVPQWEKVTAWIEQGAFTAAAVGTLGWIVVRCVRRRRLIFDAKLFIGTLALTWLDPIGNMVRIQFFMNSYYLNRGSWTPYIPGWISPNAGNLPNPLLVEFTGYATLPLAAVLGCYVMRFVARRRPGTGPVGLTVAVWVFMMVAVVIIHQVLVQRSGWAMWTTPQRDLTIFAGTRWQLPIIPDVMFWGAMFAALAVLRYFRDPDGPSFVERGTDRLPVRIRTLVSTLAVVGYTTTAMLGYAVSAVAVSLYPGDTMPSNVPSYLVNDMCGPTTEYDCPHPGAPFSVDGHRDHQPAR</sequence>
<feature type="transmembrane region" description="Helical" evidence="1">
    <location>
        <begin position="97"/>
        <end position="120"/>
    </location>
</feature>